<dbReference type="AlphaFoldDB" id="A0A3E4Y1Q1"/>
<proteinExistence type="predicted"/>
<evidence type="ECO:0000259" key="1">
    <source>
        <dbReference type="Pfam" id="PF18863"/>
    </source>
</evidence>
<reference evidence="4 5" key="1">
    <citation type="submission" date="2018-08" db="EMBL/GenBank/DDBJ databases">
        <title>A genome reference for cultivated species of the human gut microbiota.</title>
        <authorList>
            <person name="Zou Y."/>
            <person name="Xue W."/>
            <person name="Luo G."/>
        </authorList>
    </citation>
    <scope>NUCLEOTIDE SEQUENCE [LARGE SCALE GENOMIC DNA]</scope>
    <source>
        <strain evidence="3 5">AF17-27</strain>
        <strain evidence="2 4">OM07-13</strain>
    </source>
</reference>
<gene>
    <name evidence="3" type="ORF">DWW89_15235</name>
    <name evidence="2" type="ORF">DXB99_17295</name>
</gene>
<evidence type="ECO:0000313" key="3">
    <source>
        <dbReference type="EMBL" id="RGU19602.1"/>
    </source>
</evidence>
<dbReference type="Proteomes" id="UP000260758">
    <property type="component" value="Unassembled WGS sequence"/>
</dbReference>
<accession>A0A3E4Y1Q1</accession>
<sequence>MYELLSKRIKNADGEPEVFTYNSFPQAFRNQVFYILEDVLDPYSTYDENLWDIFEENFCREKGLKGMG</sequence>
<feature type="domain" description="HEPN AbiJ-N-terminal" evidence="1">
    <location>
        <begin position="4"/>
        <end position="65"/>
    </location>
</feature>
<dbReference type="Proteomes" id="UP000283765">
    <property type="component" value="Unassembled WGS sequence"/>
</dbReference>
<dbReference type="Pfam" id="PF18863">
    <property type="entry name" value="AbiJ_NTD4"/>
    <property type="match status" value="1"/>
</dbReference>
<name>A0A3E4Y1Q1_9FIRM</name>
<evidence type="ECO:0000313" key="2">
    <source>
        <dbReference type="EMBL" id="RGM66673.1"/>
    </source>
</evidence>
<dbReference type="EMBL" id="QSTP01000029">
    <property type="protein sequence ID" value="RGM66673.1"/>
    <property type="molecule type" value="Genomic_DNA"/>
</dbReference>
<organism evidence="2 4">
    <name type="scientific">Agathobacter rectalis</name>
    <dbReference type="NCBI Taxonomy" id="39491"/>
    <lineage>
        <taxon>Bacteria</taxon>
        <taxon>Bacillati</taxon>
        <taxon>Bacillota</taxon>
        <taxon>Clostridia</taxon>
        <taxon>Lachnospirales</taxon>
        <taxon>Lachnospiraceae</taxon>
        <taxon>Agathobacter</taxon>
    </lineage>
</organism>
<evidence type="ECO:0000313" key="4">
    <source>
        <dbReference type="Proteomes" id="UP000260758"/>
    </source>
</evidence>
<comment type="caution">
    <text evidence="2">The sequence shown here is derived from an EMBL/GenBank/DDBJ whole genome shotgun (WGS) entry which is preliminary data.</text>
</comment>
<protein>
    <recommendedName>
        <fullName evidence="1">HEPN AbiJ-N-terminal domain-containing protein</fullName>
    </recommendedName>
</protein>
<dbReference type="InterPro" id="IPR049503">
    <property type="entry name" value="AbiJ_NTD4"/>
</dbReference>
<dbReference type="EMBL" id="QRXR01000037">
    <property type="protein sequence ID" value="RGU19602.1"/>
    <property type="molecule type" value="Genomic_DNA"/>
</dbReference>
<evidence type="ECO:0000313" key="5">
    <source>
        <dbReference type="Proteomes" id="UP000283765"/>
    </source>
</evidence>